<evidence type="ECO:0000259" key="1">
    <source>
        <dbReference type="Pfam" id="PF00462"/>
    </source>
</evidence>
<dbReference type="GO" id="GO:0009055">
    <property type="term" value="F:electron transfer activity"/>
    <property type="evidence" value="ECO:0007669"/>
    <property type="project" value="TreeGrafter"/>
</dbReference>
<dbReference type="InterPro" id="IPR036249">
    <property type="entry name" value="Thioredoxin-like_sf"/>
</dbReference>
<dbReference type="PROSITE" id="PS51354">
    <property type="entry name" value="GLUTAREDOXIN_2"/>
    <property type="match status" value="1"/>
</dbReference>
<dbReference type="PANTHER" id="PTHR34386">
    <property type="entry name" value="GLUTAREDOXIN"/>
    <property type="match status" value="1"/>
</dbReference>
<accession>A0A1N7LIY2</accession>
<dbReference type="Gene3D" id="3.40.30.10">
    <property type="entry name" value="Glutaredoxin"/>
    <property type="match status" value="1"/>
</dbReference>
<feature type="domain" description="Glutaredoxin" evidence="1">
    <location>
        <begin position="3"/>
        <end position="59"/>
    </location>
</feature>
<dbReference type="Proteomes" id="UP000186795">
    <property type="component" value="Unassembled WGS sequence"/>
</dbReference>
<dbReference type="OrthoDB" id="9795531at2"/>
<protein>
    <submittedName>
        <fullName evidence="2">Ribonucleoside-diphosphate reductase class Ib glutaredoxin subunit</fullName>
    </submittedName>
</protein>
<reference evidence="3" key="1">
    <citation type="submission" date="2017-01" db="EMBL/GenBank/DDBJ databases">
        <authorList>
            <person name="Varghese N."/>
            <person name="Submissions S."/>
        </authorList>
    </citation>
    <scope>NUCLEOTIDE SEQUENCE [LARGE SCALE GENOMIC DNA]</scope>
    <source>
        <strain evidence="3">DSM 45196</strain>
    </source>
</reference>
<gene>
    <name evidence="2" type="ORF">SAMN05421790_104198</name>
</gene>
<dbReference type="AlphaFoldDB" id="A0A1N7LIY2"/>
<proteinExistence type="predicted"/>
<dbReference type="RefSeq" id="WP_009711610.1">
    <property type="nucleotide sequence ID" value="NZ_CP048103.1"/>
</dbReference>
<dbReference type="CDD" id="cd02976">
    <property type="entry name" value="NrdH"/>
    <property type="match status" value="1"/>
</dbReference>
<dbReference type="GO" id="GO:0045454">
    <property type="term" value="P:cell redox homeostasis"/>
    <property type="evidence" value="ECO:0007669"/>
    <property type="project" value="TreeGrafter"/>
</dbReference>
<organism evidence="2 3">
    <name type="scientific">Kroppenstedtia eburnea</name>
    <dbReference type="NCBI Taxonomy" id="714067"/>
    <lineage>
        <taxon>Bacteria</taxon>
        <taxon>Bacillati</taxon>
        <taxon>Bacillota</taxon>
        <taxon>Bacilli</taxon>
        <taxon>Bacillales</taxon>
        <taxon>Thermoactinomycetaceae</taxon>
        <taxon>Kroppenstedtia</taxon>
    </lineage>
</organism>
<keyword evidence="3" id="KW-1185">Reference proteome</keyword>
<sequence length="80" mass="9016">MQVTVYSKPHCLECNLVKRFLKDHGVKFETKDCNSHPEYLEEVKEMGFLGVPVTVIDGTPIQGLKPDELKKHLHLGEAGL</sequence>
<evidence type="ECO:0000313" key="3">
    <source>
        <dbReference type="Proteomes" id="UP000186795"/>
    </source>
</evidence>
<dbReference type="SUPFAM" id="SSF52833">
    <property type="entry name" value="Thioredoxin-like"/>
    <property type="match status" value="1"/>
</dbReference>
<dbReference type="Pfam" id="PF00462">
    <property type="entry name" value="Glutaredoxin"/>
    <property type="match status" value="1"/>
</dbReference>
<name>A0A1N7LIY2_9BACL</name>
<dbReference type="InterPro" id="IPR051548">
    <property type="entry name" value="Grx-like_ET"/>
</dbReference>
<dbReference type="PANTHER" id="PTHR34386:SF1">
    <property type="entry name" value="GLUTAREDOXIN-LIKE PROTEIN NRDH"/>
    <property type="match status" value="1"/>
</dbReference>
<dbReference type="InterPro" id="IPR002109">
    <property type="entry name" value="Glutaredoxin"/>
</dbReference>
<dbReference type="EMBL" id="FTOD01000004">
    <property type="protein sequence ID" value="SIS73759.1"/>
    <property type="molecule type" value="Genomic_DNA"/>
</dbReference>
<evidence type="ECO:0000313" key="2">
    <source>
        <dbReference type="EMBL" id="SIS73759.1"/>
    </source>
</evidence>